<reference evidence="1 2" key="1">
    <citation type="submission" date="2024-01" db="EMBL/GenBank/DDBJ databases">
        <authorList>
            <person name="Allen C."/>
            <person name="Tagirdzhanova G."/>
        </authorList>
    </citation>
    <scope>NUCLEOTIDE SEQUENCE [LARGE SCALE GENOMIC DNA]</scope>
    <source>
        <strain evidence="1 2">CBS 119000</strain>
    </source>
</reference>
<keyword evidence="2" id="KW-1185">Reference proteome</keyword>
<organism evidence="1 2">
    <name type="scientific">Sporothrix epigloea</name>
    <dbReference type="NCBI Taxonomy" id="1892477"/>
    <lineage>
        <taxon>Eukaryota</taxon>
        <taxon>Fungi</taxon>
        <taxon>Dikarya</taxon>
        <taxon>Ascomycota</taxon>
        <taxon>Pezizomycotina</taxon>
        <taxon>Sordariomycetes</taxon>
        <taxon>Sordariomycetidae</taxon>
        <taxon>Ophiostomatales</taxon>
        <taxon>Ophiostomataceae</taxon>
        <taxon>Sporothrix</taxon>
    </lineage>
</organism>
<accession>A0ABP0DX43</accession>
<name>A0ABP0DX43_9PEZI</name>
<sequence length="137" mass="14516">MCGDELPVSAYAHRFGALAVMSPAVSTPSSTSPGEVASLSGSIAFYNDTDHDSSVATHCSDFDDVQLDVPEAPMAPLLRRLRKPLHLHVGEDQDGNRGIIGRRVTMYASSDADQIPATAVAEGIVGYNSLPRMESSL</sequence>
<comment type="caution">
    <text evidence="1">The sequence shown here is derived from an EMBL/GenBank/DDBJ whole genome shotgun (WGS) entry which is preliminary data.</text>
</comment>
<gene>
    <name evidence="1" type="ORF">SEPCBS119000_005008</name>
</gene>
<proteinExistence type="predicted"/>
<evidence type="ECO:0000313" key="1">
    <source>
        <dbReference type="EMBL" id="CAK7272218.1"/>
    </source>
</evidence>
<dbReference type="EMBL" id="CAWUON010000085">
    <property type="protein sequence ID" value="CAK7272218.1"/>
    <property type="molecule type" value="Genomic_DNA"/>
</dbReference>
<dbReference type="Proteomes" id="UP001642502">
    <property type="component" value="Unassembled WGS sequence"/>
</dbReference>
<protein>
    <submittedName>
        <fullName evidence="1">Uncharacterized protein</fullName>
    </submittedName>
</protein>
<evidence type="ECO:0000313" key="2">
    <source>
        <dbReference type="Proteomes" id="UP001642502"/>
    </source>
</evidence>